<proteinExistence type="predicted"/>
<keyword evidence="4 8" id="KW-0106">Calcium</keyword>
<dbReference type="PROSITE" id="PS50268">
    <property type="entry name" value="CADHERIN_2"/>
    <property type="match status" value="2"/>
</dbReference>
<evidence type="ECO:0000256" key="4">
    <source>
        <dbReference type="ARBA" id="ARBA00022837"/>
    </source>
</evidence>
<evidence type="ECO:0000256" key="8">
    <source>
        <dbReference type="PROSITE-ProRule" id="PRU00043"/>
    </source>
</evidence>
<dbReference type="SUPFAM" id="SSF49313">
    <property type="entry name" value="Cadherin-like"/>
    <property type="match status" value="2"/>
</dbReference>
<dbReference type="PROSITE" id="PS00232">
    <property type="entry name" value="CADHERIN_1"/>
    <property type="match status" value="1"/>
</dbReference>
<evidence type="ECO:0000256" key="6">
    <source>
        <dbReference type="ARBA" id="ARBA00023136"/>
    </source>
</evidence>
<dbReference type="PRINTS" id="PR00205">
    <property type="entry name" value="CADHERIN"/>
</dbReference>
<organism evidence="10 11">
    <name type="scientific">Cichlidogyrus casuarinus</name>
    <dbReference type="NCBI Taxonomy" id="1844966"/>
    <lineage>
        <taxon>Eukaryota</taxon>
        <taxon>Metazoa</taxon>
        <taxon>Spiralia</taxon>
        <taxon>Lophotrochozoa</taxon>
        <taxon>Platyhelminthes</taxon>
        <taxon>Monogenea</taxon>
        <taxon>Monopisthocotylea</taxon>
        <taxon>Dactylogyridea</taxon>
        <taxon>Ancyrocephalidae</taxon>
        <taxon>Cichlidogyrus</taxon>
    </lineage>
</organism>
<evidence type="ECO:0000313" key="11">
    <source>
        <dbReference type="Proteomes" id="UP001626550"/>
    </source>
</evidence>
<evidence type="ECO:0000256" key="5">
    <source>
        <dbReference type="ARBA" id="ARBA00022989"/>
    </source>
</evidence>
<sequence>MPDNSFLVADDTPIDTLLGHVVSTKQTAFVQQASYRMLRSEKYPAKFFRIDESSGNLYSQERLDRDVICTAQNSAFIVILEDETCILYVTVAVSNQGIPDFVDVKIFLQDSNDHRPRFPHGALLNLSISEAAKDVLHVTVQVEDYNDNAPHFVIDDKFPLDNSPDVNVSVRQHTGTFSDIEATYKLSLLEGRPINQALITFRATDNDSSSSAQSLNFAMDAQTAEVGEYFKLKASGELYLSKILDYEHQDKYAFKVLVTDNPKLQSTGIARFHTSTAQVLIQVVDSNDEEPKIEIDYLNPEPDSGSAVKYAILRENADPTQFLAHILVQDHDSDPNNSRVTCSLKFNSHDLFQLVERARTHNSVQYNL</sequence>
<dbReference type="Pfam" id="PF00028">
    <property type="entry name" value="Cadherin"/>
    <property type="match status" value="1"/>
</dbReference>
<dbReference type="InterPro" id="IPR002126">
    <property type="entry name" value="Cadherin-like_dom"/>
</dbReference>
<evidence type="ECO:0000256" key="2">
    <source>
        <dbReference type="ARBA" id="ARBA00022692"/>
    </source>
</evidence>
<feature type="non-terminal residue" evidence="10">
    <location>
        <position position="368"/>
    </location>
</feature>
<name>A0ABD2PJD4_9PLAT</name>
<keyword evidence="7" id="KW-0325">Glycoprotein</keyword>
<dbReference type="PANTHER" id="PTHR24028:SF146">
    <property type="entry name" value="CADHERIN 96CB, ISOFORM D-RELATED"/>
    <property type="match status" value="1"/>
</dbReference>
<dbReference type="SMART" id="SM00112">
    <property type="entry name" value="CA"/>
    <property type="match status" value="2"/>
</dbReference>
<evidence type="ECO:0000256" key="3">
    <source>
        <dbReference type="ARBA" id="ARBA00022737"/>
    </source>
</evidence>
<comment type="subcellular location">
    <subcellularLocation>
        <location evidence="1">Membrane</location>
        <topology evidence="1">Single-pass membrane protein</topology>
    </subcellularLocation>
</comment>
<evidence type="ECO:0000256" key="7">
    <source>
        <dbReference type="ARBA" id="ARBA00023180"/>
    </source>
</evidence>
<reference evidence="10 11" key="1">
    <citation type="submission" date="2024-11" db="EMBL/GenBank/DDBJ databases">
        <title>Adaptive evolution of stress response genes in parasites aligns with host niche diversity.</title>
        <authorList>
            <person name="Hahn C."/>
            <person name="Resl P."/>
        </authorList>
    </citation>
    <scope>NUCLEOTIDE SEQUENCE [LARGE SCALE GENOMIC DNA]</scope>
    <source>
        <strain evidence="10">EGGRZ-B1_66</strain>
        <tissue evidence="10">Body</tissue>
    </source>
</reference>
<dbReference type="EMBL" id="JBJKFK010007650">
    <property type="protein sequence ID" value="KAL3307324.1"/>
    <property type="molecule type" value="Genomic_DNA"/>
</dbReference>
<dbReference type="AlphaFoldDB" id="A0ABD2PJD4"/>
<evidence type="ECO:0000256" key="1">
    <source>
        <dbReference type="ARBA" id="ARBA00004167"/>
    </source>
</evidence>
<dbReference type="GO" id="GO:0016020">
    <property type="term" value="C:membrane"/>
    <property type="evidence" value="ECO:0007669"/>
    <property type="project" value="UniProtKB-SubCell"/>
</dbReference>
<dbReference type="InterPro" id="IPR020894">
    <property type="entry name" value="Cadherin_CS"/>
</dbReference>
<keyword evidence="6" id="KW-0472">Membrane</keyword>
<dbReference type="GO" id="GO:0005509">
    <property type="term" value="F:calcium ion binding"/>
    <property type="evidence" value="ECO:0007669"/>
    <property type="project" value="UniProtKB-UniRule"/>
</dbReference>
<accession>A0ABD2PJD4</accession>
<dbReference type="Proteomes" id="UP001626550">
    <property type="component" value="Unassembled WGS sequence"/>
</dbReference>
<dbReference type="Gene3D" id="2.60.40.60">
    <property type="entry name" value="Cadherins"/>
    <property type="match status" value="2"/>
</dbReference>
<keyword evidence="3" id="KW-0677">Repeat</keyword>
<feature type="domain" description="Cadherin" evidence="9">
    <location>
        <begin position="8"/>
        <end position="152"/>
    </location>
</feature>
<evidence type="ECO:0000313" key="10">
    <source>
        <dbReference type="EMBL" id="KAL3307324.1"/>
    </source>
</evidence>
<gene>
    <name evidence="10" type="ORF">Ciccas_014166</name>
</gene>
<evidence type="ECO:0000259" key="9">
    <source>
        <dbReference type="PROSITE" id="PS50268"/>
    </source>
</evidence>
<dbReference type="PANTHER" id="PTHR24028">
    <property type="entry name" value="CADHERIN-87A"/>
    <property type="match status" value="1"/>
</dbReference>
<comment type="caution">
    <text evidence="10">The sequence shown here is derived from an EMBL/GenBank/DDBJ whole genome shotgun (WGS) entry which is preliminary data.</text>
</comment>
<protein>
    <recommendedName>
        <fullName evidence="9">Cadherin domain-containing protein</fullName>
    </recommendedName>
</protein>
<keyword evidence="11" id="KW-1185">Reference proteome</keyword>
<dbReference type="InterPro" id="IPR015919">
    <property type="entry name" value="Cadherin-like_sf"/>
</dbReference>
<dbReference type="CDD" id="cd11304">
    <property type="entry name" value="Cadherin_repeat"/>
    <property type="match status" value="2"/>
</dbReference>
<dbReference type="InterPro" id="IPR050174">
    <property type="entry name" value="Protocadherin/Cadherin-CA"/>
</dbReference>
<feature type="domain" description="Cadherin" evidence="9">
    <location>
        <begin position="180"/>
        <end position="293"/>
    </location>
</feature>
<keyword evidence="2" id="KW-0812">Transmembrane</keyword>
<keyword evidence="5" id="KW-1133">Transmembrane helix</keyword>